<dbReference type="Proteomes" id="UP000275408">
    <property type="component" value="Unassembled WGS sequence"/>
</dbReference>
<dbReference type="Gene3D" id="2.10.50.10">
    <property type="entry name" value="Tumor Necrosis Factor Receptor, subunit A, domain 2"/>
    <property type="match status" value="1"/>
</dbReference>
<feature type="transmembrane region" description="Helical" evidence="1">
    <location>
        <begin position="264"/>
        <end position="285"/>
    </location>
</feature>
<gene>
    <name evidence="2" type="ORF">pdam_00005776</name>
</gene>
<proteinExistence type="predicted"/>
<dbReference type="SUPFAM" id="SSF57184">
    <property type="entry name" value="Growth factor receptor domain"/>
    <property type="match status" value="1"/>
</dbReference>
<keyword evidence="1" id="KW-1133">Transmembrane helix</keyword>
<dbReference type="OrthoDB" id="8400687at2759"/>
<keyword evidence="3" id="KW-1185">Reference proteome</keyword>
<sequence length="738" mass="83004">MLTMGFTKTAFGSDMLFLPCPLGTFSNSSVPKHDKCTECPPGGFYSDTLAYVAEGCKQCPNGSYVPFEKKPGKSILECKACPLGTESDFFAGYRACPCLEGFYRTHLFAGCRKCEKSGGLVCQDEYASLKPGYWWKWRNESYKLRYQDFIKNLLASSPELDDSSVQYPHAIPAPYRCPVKESCKGGLDSPCEDGYEGPLCAVCSLGYYKQLESCAKCPSKTWIVAQFSIIFVIIILLVAFLLWKRKATLSKDRGQYLVDMFLSKLKILIGFYQVTHGLLTVFSYIEWPESLHVVSNYSGILQMNLLQITPIHCLSSGLRVNVFGELLLILTVNVTAIGVTGFGYIVFKTIIVKNHNLNDKEKSTKISETKRMFCKNLFFFLYVTYLGTFSKTVSVLPLACRKVCRDDEEELCNMYAKADYSLRCQGATYDYWLILAYISTAYVVALPVASLTVLWRQKRVIVSKIDNDGGFGMETIEGLRFLFENYKSEAWYWELVEMSRKVVLTSGVILVGQESRSYIGLTWVVAGMFGVLFCWVKPIKDASENLLMSASLAVTVVNLGIGAVSRIPAENVSNIVDKHKDVIAMKILILSANTLVIGLIIVQYLTFLYEYYKEWRQNPQWSVSCCLALLLPLDDLQGEVHGMAGDNLMKTQIDTGRTEKPSFAATVKDSGALSFTLCCEDVEGNDDEIRMECNEPNVEVVDYTINRCHRWTQTKVFVLPFVSNAELGSLEDKQQRYK</sequence>
<feature type="transmembrane region" description="Helical" evidence="1">
    <location>
        <begin position="372"/>
        <end position="389"/>
    </location>
</feature>
<reference evidence="2 3" key="1">
    <citation type="journal article" date="2018" name="Sci. Rep.">
        <title>Comparative analysis of the Pocillopora damicornis genome highlights role of immune system in coral evolution.</title>
        <authorList>
            <person name="Cunning R."/>
            <person name="Bay R.A."/>
            <person name="Gillette P."/>
            <person name="Baker A.C."/>
            <person name="Traylor-Knowles N."/>
        </authorList>
    </citation>
    <scope>NUCLEOTIDE SEQUENCE [LARGE SCALE GENOMIC DNA]</scope>
    <source>
        <strain evidence="2">RSMAS</strain>
        <tissue evidence="2">Whole animal</tissue>
    </source>
</reference>
<dbReference type="InterPro" id="IPR009030">
    <property type="entry name" value="Growth_fac_rcpt_cys_sf"/>
</dbReference>
<dbReference type="EMBL" id="RCHS01000646">
    <property type="protein sequence ID" value="RMX57514.1"/>
    <property type="molecule type" value="Genomic_DNA"/>
</dbReference>
<dbReference type="PANTHER" id="PTHR11319:SF35">
    <property type="entry name" value="OUTER MEMBRANE PROTEIN PMPC-RELATED"/>
    <property type="match status" value="1"/>
</dbReference>
<keyword evidence="1" id="KW-0812">Transmembrane</keyword>
<dbReference type="AlphaFoldDB" id="A0A3M6UVD3"/>
<accession>A0A3M6UVD3</accession>
<evidence type="ECO:0000313" key="2">
    <source>
        <dbReference type="EMBL" id="RMX57514.1"/>
    </source>
</evidence>
<feature type="transmembrane region" description="Helical" evidence="1">
    <location>
        <begin position="326"/>
        <end position="351"/>
    </location>
</feature>
<evidence type="ECO:0000313" key="3">
    <source>
        <dbReference type="Proteomes" id="UP000275408"/>
    </source>
</evidence>
<dbReference type="PANTHER" id="PTHR11319">
    <property type="entry name" value="G PROTEIN-COUPLED RECEPTOR-RELATED"/>
    <property type="match status" value="1"/>
</dbReference>
<feature type="transmembrane region" description="Helical" evidence="1">
    <location>
        <begin position="222"/>
        <end position="243"/>
    </location>
</feature>
<comment type="caution">
    <text evidence="2">The sequence shown here is derived from an EMBL/GenBank/DDBJ whole genome shotgun (WGS) entry which is preliminary data.</text>
</comment>
<feature type="transmembrane region" description="Helical" evidence="1">
    <location>
        <begin position="517"/>
        <end position="535"/>
    </location>
</feature>
<protein>
    <recommendedName>
        <fullName evidence="4">Tyrosine-protein kinase ephrin type A/B receptor-like domain-containing protein</fullName>
    </recommendedName>
</protein>
<organism evidence="2 3">
    <name type="scientific">Pocillopora damicornis</name>
    <name type="common">Cauliflower coral</name>
    <name type="synonym">Millepora damicornis</name>
    <dbReference type="NCBI Taxonomy" id="46731"/>
    <lineage>
        <taxon>Eukaryota</taxon>
        <taxon>Metazoa</taxon>
        <taxon>Cnidaria</taxon>
        <taxon>Anthozoa</taxon>
        <taxon>Hexacorallia</taxon>
        <taxon>Scleractinia</taxon>
        <taxon>Astrocoeniina</taxon>
        <taxon>Pocilloporidae</taxon>
        <taxon>Pocillopora</taxon>
    </lineage>
</organism>
<feature type="transmembrane region" description="Helical" evidence="1">
    <location>
        <begin position="587"/>
        <end position="609"/>
    </location>
</feature>
<keyword evidence="1" id="KW-0472">Membrane</keyword>
<name>A0A3M6UVD3_POCDA</name>
<dbReference type="SMART" id="SM01411">
    <property type="entry name" value="Ephrin_rec_like"/>
    <property type="match status" value="1"/>
</dbReference>
<evidence type="ECO:0008006" key="4">
    <source>
        <dbReference type="Google" id="ProtNLM"/>
    </source>
</evidence>
<evidence type="ECO:0000256" key="1">
    <source>
        <dbReference type="SAM" id="Phobius"/>
    </source>
</evidence>
<feature type="transmembrane region" description="Helical" evidence="1">
    <location>
        <begin position="431"/>
        <end position="455"/>
    </location>
</feature>